<dbReference type="SUPFAM" id="SSF52540">
    <property type="entry name" value="P-loop containing nucleoside triphosphate hydrolases"/>
    <property type="match status" value="1"/>
</dbReference>
<dbReference type="PANTHER" id="PTHR36451">
    <property type="entry name" value="PAPS-DEPENDENT SULFOTRANSFERASE STF3"/>
    <property type="match status" value="1"/>
</dbReference>
<dbReference type="Proteomes" id="UP000717364">
    <property type="component" value="Unassembled WGS sequence"/>
</dbReference>
<name>A0A947GKF1_9CYAN</name>
<reference evidence="1" key="1">
    <citation type="submission" date="2020-11" db="EMBL/GenBank/DDBJ databases">
        <authorList>
            <person name="Konstantinou D."/>
            <person name="Gkelis S."/>
            <person name="Popin R."/>
            <person name="Fewer D."/>
            <person name="Sivonen K."/>
        </authorList>
    </citation>
    <scope>NUCLEOTIDE SEQUENCE</scope>
    <source>
        <strain evidence="1">TAU-MAC 1115</strain>
    </source>
</reference>
<dbReference type="Pfam" id="PF13469">
    <property type="entry name" value="Sulfotransfer_3"/>
    <property type="match status" value="1"/>
</dbReference>
<dbReference type="EMBL" id="JADOES010000002">
    <property type="protein sequence ID" value="MBT9314051.1"/>
    <property type="molecule type" value="Genomic_DNA"/>
</dbReference>
<keyword evidence="2" id="KW-1185">Reference proteome</keyword>
<dbReference type="RefSeq" id="WP_215607121.1">
    <property type="nucleotide sequence ID" value="NZ_JADOES010000002.1"/>
</dbReference>
<dbReference type="PANTHER" id="PTHR36451:SF1">
    <property type="entry name" value="OMEGA-HYDROXY-BETA-DIHYDROMENAQUINONE-9 SULFOTRANSFERASE STF3"/>
    <property type="match status" value="1"/>
</dbReference>
<reference evidence="1" key="2">
    <citation type="journal article" date="2021" name="Mar. Drugs">
        <title>Genome Reduction and Secondary Metabolism of the Marine Sponge-Associated Cyanobacterium Leptothoe.</title>
        <authorList>
            <person name="Konstantinou D."/>
            <person name="Popin R.V."/>
            <person name="Fewer D.P."/>
            <person name="Sivonen K."/>
            <person name="Gkelis S."/>
        </authorList>
    </citation>
    <scope>NUCLEOTIDE SEQUENCE</scope>
    <source>
        <strain evidence="1">TAU-MAC 1115</strain>
    </source>
</reference>
<comment type="caution">
    <text evidence="1">The sequence shown here is derived from an EMBL/GenBank/DDBJ whole genome shotgun (WGS) entry which is preliminary data.</text>
</comment>
<sequence length="406" mass="46836">MTQQTLRSTLENNQSPWWVQWINWGGHNLEKLGIQPVQFSEAVLLATAQKHTQLSDWGDEAFREGLQTLIKALNQEANLSLIGRLLIRKQLVRLLKNRLTIQATLKQHPDILELSIQRPLIITGLPRTGTTFLQRLLAQDPKFRWLRFWELIAPCPPPIQANVNTDPRIQSGQRLIQQYQTLAPAISTAHRIDAEIPEEENHLFEHAFASVLFELRSHIPTYDQWLQQKDMVSEYGYFRQQLQLLSWQWSGQWLLKAPAHLGSLDALFTVFPDACVVQTHRDPCTVMPSICSLAAIIHSVYSDRIDTAQIGQDWLKILTHHYHQGHRFRQQHPDVRICDVDYNRLVHNPLATVRQIYEFFGDQLSDTAAHAMEQSLTRNSKLNKASHRYSLEQFGLTAAQVNESFS</sequence>
<accession>A0A947GKF1</accession>
<organism evidence="1 2">
    <name type="scientific">Leptothoe spongobia TAU-MAC 1115</name>
    <dbReference type="NCBI Taxonomy" id="1967444"/>
    <lineage>
        <taxon>Bacteria</taxon>
        <taxon>Bacillati</taxon>
        <taxon>Cyanobacteriota</taxon>
        <taxon>Cyanophyceae</taxon>
        <taxon>Nodosilineales</taxon>
        <taxon>Cymatolegaceae</taxon>
        <taxon>Leptothoe</taxon>
        <taxon>Leptothoe spongobia</taxon>
    </lineage>
</organism>
<dbReference type="AlphaFoldDB" id="A0A947GKF1"/>
<dbReference type="InterPro" id="IPR052736">
    <property type="entry name" value="Stf3_sulfotransferase"/>
</dbReference>
<dbReference type="Gene3D" id="3.40.50.300">
    <property type="entry name" value="P-loop containing nucleotide triphosphate hydrolases"/>
    <property type="match status" value="1"/>
</dbReference>
<protein>
    <submittedName>
        <fullName evidence="1">Sulfotransferase</fullName>
    </submittedName>
</protein>
<evidence type="ECO:0000313" key="1">
    <source>
        <dbReference type="EMBL" id="MBT9314051.1"/>
    </source>
</evidence>
<gene>
    <name evidence="1" type="ORF">IXB50_01260</name>
</gene>
<dbReference type="InterPro" id="IPR027417">
    <property type="entry name" value="P-loop_NTPase"/>
</dbReference>
<evidence type="ECO:0000313" key="2">
    <source>
        <dbReference type="Proteomes" id="UP000717364"/>
    </source>
</evidence>
<proteinExistence type="predicted"/>